<sequence>MTKSAIVKIRISNADKVRLERFADEAGKSVSEIVRSAINETTRGQVAGQQRRENIAKLRRSTNLMLEAFAGKPIDIPKLRDIAAQVRKDAIRALA</sequence>
<dbReference type="EMBL" id="JAUSVF010000001">
    <property type="protein sequence ID" value="MDQ0321150.1"/>
    <property type="molecule type" value="Genomic_DNA"/>
</dbReference>
<comment type="caution">
    <text evidence="1">The sequence shown here is derived from an EMBL/GenBank/DDBJ whole genome shotgun (WGS) entry which is preliminary data.</text>
</comment>
<dbReference type="RefSeq" id="WP_307231509.1">
    <property type="nucleotide sequence ID" value="NZ_JAUSVF010000001.1"/>
</dbReference>
<evidence type="ECO:0008006" key="3">
    <source>
        <dbReference type="Google" id="ProtNLM"/>
    </source>
</evidence>
<accession>A0ABU0BSB9</accession>
<name>A0ABU0BSB9_9HYPH</name>
<evidence type="ECO:0000313" key="2">
    <source>
        <dbReference type="Proteomes" id="UP001230207"/>
    </source>
</evidence>
<organism evidence="1 2">
    <name type="scientific">Pararhizobium capsulatum DSM 1112</name>
    <dbReference type="NCBI Taxonomy" id="1121113"/>
    <lineage>
        <taxon>Bacteria</taxon>
        <taxon>Pseudomonadati</taxon>
        <taxon>Pseudomonadota</taxon>
        <taxon>Alphaproteobacteria</taxon>
        <taxon>Hyphomicrobiales</taxon>
        <taxon>Rhizobiaceae</taxon>
        <taxon>Rhizobium/Agrobacterium group</taxon>
        <taxon>Pararhizobium</taxon>
    </lineage>
</organism>
<keyword evidence="2" id="KW-1185">Reference proteome</keyword>
<gene>
    <name evidence="1" type="ORF">QO002_003288</name>
</gene>
<proteinExistence type="predicted"/>
<dbReference type="Proteomes" id="UP001230207">
    <property type="component" value="Unassembled WGS sequence"/>
</dbReference>
<reference evidence="1 2" key="1">
    <citation type="submission" date="2023-07" db="EMBL/GenBank/DDBJ databases">
        <title>Genomic Encyclopedia of Type Strains, Phase IV (KMG-IV): sequencing the most valuable type-strain genomes for metagenomic binning, comparative biology and taxonomic classification.</title>
        <authorList>
            <person name="Goeker M."/>
        </authorList>
    </citation>
    <scope>NUCLEOTIDE SEQUENCE [LARGE SCALE GENOMIC DNA]</scope>
    <source>
        <strain evidence="1 2">DSM 1112</strain>
    </source>
</reference>
<evidence type="ECO:0000313" key="1">
    <source>
        <dbReference type="EMBL" id="MDQ0321150.1"/>
    </source>
</evidence>
<protein>
    <recommendedName>
        <fullName evidence="3">Ribbon-helix-helix protein CopG domain-containing protein</fullName>
    </recommendedName>
</protein>